<gene>
    <name evidence="5" type="ORF">GCM10010361_70180</name>
</gene>
<dbReference type="InterPro" id="IPR001789">
    <property type="entry name" value="Sig_transdc_resp-reg_receiver"/>
</dbReference>
<name>A0ABP3L8I9_9ACTN</name>
<dbReference type="CDD" id="cd06170">
    <property type="entry name" value="LuxR_C_like"/>
    <property type="match status" value="1"/>
</dbReference>
<dbReference type="Pfam" id="PF00196">
    <property type="entry name" value="GerE"/>
    <property type="match status" value="1"/>
</dbReference>
<evidence type="ECO:0000256" key="2">
    <source>
        <dbReference type="PROSITE-ProRule" id="PRU00169"/>
    </source>
</evidence>
<dbReference type="SUPFAM" id="SSF46894">
    <property type="entry name" value="C-terminal effector domain of the bipartite response regulators"/>
    <property type="match status" value="1"/>
</dbReference>
<dbReference type="PANTHER" id="PTHR43214:SF42">
    <property type="entry name" value="TRANSCRIPTIONAL REGULATORY PROTEIN DESR"/>
    <property type="match status" value="1"/>
</dbReference>
<dbReference type="InterPro" id="IPR016032">
    <property type="entry name" value="Sig_transdc_resp-reg_C-effctor"/>
</dbReference>
<dbReference type="Proteomes" id="UP001500909">
    <property type="component" value="Unassembled WGS sequence"/>
</dbReference>
<dbReference type="Gene3D" id="3.40.50.2300">
    <property type="match status" value="1"/>
</dbReference>
<evidence type="ECO:0000313" key="5">
    <source>
        <dbReference type="EMBL" id="GAA0494783.1"/>
    </source>
</evidence>
<dbReference type="InterPro" id="IPR000792">
    <property type="entry name" value="Tscrpt_reg_LuxR_C"/>
</dbReference>
<evidence type="ECO:0000313" key="6">
    <source>
        <dbReference type="Proteomes" id="UP001500909"/>
    </source>
</evidence>
<evidence type="ECO:0000259" key="3">
    <source>
        <dbReference type="PROSITE" id="PS50043"/>
    </source>
</evidence>
<dbReference type="InterPro" id="IPR011006">
    <property type="entry name" value="CheY-like_superfamily"/>
</dbReference>
<dbReference type="RefSeq" id="WP_346099522.1">
    <property type="nucleotide sequence ID" value="NZ_BAAABY010000054.1"/>
</dbReference>
<dbReference type="SUPFAM" id="SSF52172">
    <property type="entry name" value="CheY-like"/>
    <property type="match status" value="1"/>
</dbReference>
<organism evidence="5 6">
    <name type="scientific">Streptomyces olivaceiscleroticus</name>
    <dbReference type="NCBI Taxonomy" id="68245"/>
    <lineage>
        <taxon>Bacteria</taxon>
        <taxon>Bacillati</taxon>
        <taxon>Actinomycetota</taxon>
        <taxon>Actinomycetes</taxon>
        <taxon>Kitasatosporales</taxon>
        <taxon>Streptomycetaceae</taxon>
        <taxon>Streptomyces</taxon>
    </lineage>
</organism>
<keyword evidence="2" id="KW-0597">Phosphoprotein</keyword>
<dbReference type="EMBL" id="BAAABY010000054">
    <property type="protein sequence ID" value="GAA0494783.1"/>
    <property type="molecule type" value="Genomic_DNA"/>
</dbReference>
<proteinExistence type="predicted"/>
<protein>
    <submittedName>
        <fullName evidence="5">Response regulator transcription factor</fullName>
    </submittedName>
</protein>
<sequence>MIKVLLVEDMQMLRTALVALLDQEPDLDVGLAVPSGEEAMALASTYRPNVAVLDIGLPGLDGFAVAEALRGSTPCCRSLMLTSVARPGLLRRALEAGAAGMIAKDAEPAKLADAIRAVAAGQQVADPELALKALQEPCIDLTRRELEALDLAAEGDDPPQIAKRLFLSPGTVRNYLASAVTKLRARNRVDAIRIARERGWL</sequence>
<dbReference type="SMART" id="SM00448">
    <property type="entry name" value="REC"/>
    <property type="match status" value="1"/>
</dbReference>
<keyword evidence="1" id="KW-0238">DNA-binding</keyword>
<dbReference type="PRINTS" id="PR00038">
    <property type="entry name" value="HTHLUXR"/>
</dbReference>
<reference evidence="6" key="1">
    <citation type="journal article" date="2019" name="Int. J. Syst. Evol. Microbiol.">
        <title>The Global Catalogue of Microorganisms (GCM) 10K type strain sequencing project: providing services to taxonomists for standard genome sequencing and annotation.</title>
        <authorList>
            <consortium name="The Broad Institute Genomics Platform"/>
            <consortium name="The Broad Institute Genome Sequencing Center for Infectious Disease"/>
            <person name="Wu L."/>
            <person name="Ma J."/>
        </authorList>
    </citation>
    <scope>NUCLEOTIDE SEQUENCE [LARGE SCALE GENOMIC DNA]</scope>
    <source>
        <strain evidence="6">JCM 4805</strain>
    </source>
</reference>
<accession>A0ABP3L8I9</accession>
<dbReference type="InterPro" id="IPR039420">
    <property type="entry name" value="WalR-like"/>
</dbReference>
<evidence type="ECO:0000256" key="1">
    <source>
        <dbReference type="ARBA" id="ARBA00023125"/>
    </source>
</evidence>
<feature type="domain" description="HTH luxR-type" evidence="3">
    <location>
        <begin position="134"/>
        <end position="199"/>
    </location>
</feature>
<dbReference type="PROSITE" id="PS50043">
    <property type="entry name" value="HTH_LUXR_2"/>
    <property type="match status" value="1"/>
</dbReference>
<feature type="domain" description="Response regulatory" evidence="4">
    <location>
        <begin position="3"/>
        <end position="119"/>
    </location>
</feature>
<feature type="modified residue" description="4-aspartylphosphate" evidence="2">
    <location>
        <position position="54"/>
    </location>
</feature>
<dbReference type="SMART" id="SM00421">
    <property type="entry name" value="HTH_LUXR"/>
    <property type="match status" value="1"/>
</dbReference>
<keyword evidence="6" id="KW-1185">Reference proteome</keyword>
<comment type="caution">
    <text evidence="5">The sequence shown here is derived from an EMBL/GenBank/DDBJ whole genome shotgun (WGS) entry which is preliminary data.</text>
</comment>
<dbReference type="PANTHER" id="PTHR43214">
    <property type="entry name" value="TWO-COMPONENT RESPONSE REGULATOR"/>
    <property type="match status" value="1"/>
</dbReference>
<dbReference type="PROSITE" id="PS50110">
    <property type="entry name" value="RESPONSE_REGULATORY"/>
    <property type="match status" value="1"/>
</dbReference>
<dbReference type="Pfam" id="PF00072">
    <property type="entry name" value="Response_reg"/>
    <property type="match status" value="1"/>
</dbReference>
<evidence type="ECO:0000259" key="4">
    <source>
        <dbReference type="PROSITE" id="PS50110"/>
    </source>
</evidence>